<reference evidence="15 18" key="1">
    <citation type="submission" date="2021-11" db="EMBL/GenBank/DDBJ databases">
        <title>Draft genome sequence of Capnocytophaga sp. strain KC07075 isolated from cat oral cavity.</title>
        <authorList>
            <person name="Suzuki M."/>
            <person name="Imaoka K."/>
            <person name="Kimura M."/>
            <person name="Morikawa S."/>
            <person name="Maeda K."/>
        </authorList>
    </citation>
    <scope>NUCLEOTIDE SEQUENCE</scope>
    <source>
        <strain evidence="15">KC07075</strain>
        <strain evidence="16 18">KC07079</strain>
    </source>
</reference>
<dbReference type="Pfam" id="PF02606">
    <property type="entry name" value="LpxK"/>
    <property type="match status" value="1"/>
</dbReference>
<dbReference type="GO" id="GO:0009029">
    <property type="term" value="F:lipid-A 4'-kinase activity"/>
    <property type="evidence" value="ECO:0007669"/>
    <property type="project" value="UniProtKB-UniRule"/>
</dbReference>
<evidence type="ECO:0000256" key="13">
    <source>
        <dbReference type="HAMAP-Rule" id="MF_00409"/>
    </source>
</evidence>
<feature type="transmembrane region" description="Helical" evidence="14">
    <location>
        <begin position="7"/>
        <end position="25"/>
    </location>
</feature>
<accession>A0AAV5AT77</accession>
<comment type="similarity">
    <text evidence="13">Belongs to the LpxK family.</text>
</comment>
<evidence type="ECO:0000256" key="12">
    <source>
        <dbReference type="ARBA" id="ARBA00029757"/>
    </source>
</evidence>
<keyword evidence="9 13" id="KW-0418">Kinase</keyword>
<evidence type="ECO:0000256" key="11">
    <source>
        <dbReference type="ARBA" id="ARBA00023098"/>
    </source>
</evidence>
<keyword evidence="8 13" id="KW-0547">Nucleotide-binding</keyword>
<evidence type="ECO:0000256" key="4">
    <source>
        <dbReference type="ARBA" id="ARBA00016436"/>
    </source>
</evidence>
<dbReference type="InterPro" id="IPR027417">
    <property type="entry name" value="P-loop_NTPase"/>
</dbReference>
<keyword evidence="6 13" id="KW-0441">Lipid A biosynthesis</keyword>
<name>A0AAV5AT77_9FLAO</name>
<dbReference type="GO" id="GO:0009244">
    <property type="term" value="P:lipopolysaccharide core region biosynthetic process"/>
    <property type="evidence" value="ECO:0007669"/>
    <property type="project" value="TreeGrafter"/>
</dbReference>
<dbReference type="InterPro" id="IPR003758">
    <property type="entry name" value="LpxK"/>
</dbReference>
<evidence type="ECO:0000256" key="14">
    <source>
        <dbReference type="SAM" id="Phobius"/>
    </source>
</evidence>
<dbReference type="EMBL" id="BQKB01000042">
    <property type="protein sequence ID" value="GJM53620.1"/>
    <property type="molecule type" value="Genomic_DNA"/>
</dbReference>
<keyword evidence="11 13" id="KW-0443">Lipid metabolism</keyword>
<evidence type="ECO:0000256" key="1">
    <source>
        <dbReference type="ARBA" id="ARBA00002274"/>
    </source>
</evidence>
<dbReference type="Proteomes" id="UP001207736">
    <property type="component" value="Unassembled WGS sequence"/>
</dbReference>
<dbReference type="PANTHER" id="PTHR42724">
    <property type="entry name" value="TETRAACYLDISACCHARIDE 4'-KINASE"/>
    <property type="match status" value="1"/>
</dbReference>
<dbReference type="GO" id="GO:0005524">
    <property type="term" value="F:ATP binding"/>
    <property type="evidence" value="ECO:0007669"/>
    <property type="project" value="UniProtKB-UniRule"/>
</dbReference>
<evidence type="ECO:0000313" key="15">
    <source>
        <dbReference type="EMBL" id="GJM50549.1"/>
    </source>
</evidence>
<keyword evidence="14" id="KW-0472">Membrane</keyword>
<protein>
    <recommendedName>
        <fullName evidence="4 13">Tetraacyldisaccharide 4'-kinase</fullName>
        <ecNumber evidence="3 13">2.7.1.130</ecNumber>
    </recommendedName>
    <alternativeName>
        <fullName evidence="12 13">Lipid A 4'-kinase</fullName>
    </alternativeName>
</protein>
<dbReference type="PANTHER" id="PTHR42724:SF1">
    <property type="entry name" value="TETRAACYLDISACCHARIDE 4'-KINASE, MITOCHONDRIAL-RELATED"/>
    <property type="match status" value="1"/>
</dbReference>
<evidence type="ECO:0000256" key="5">
    <source>
        <dbReference type="ARBA" id="ARBA00022516"/>
    </source>
</evidence>
<comment type="caution">
    <text evidence="15">The sequence shown here is derived from an EMBL/GenBank/DDBJ whole genome shotgun (WGS) entry which is preliminary data.</text>
</comment>
<keyword evidence="10 13" id="KW-0067">ATP-binding</keyword>
<evidence type="ECO:0000313" key="18">
    <source>
        <dbReference type="Proteomes" id="UP001208692"/>
    </source>
</evidence>
<evidence type="ECO:0000256" key="6">
    <source>
        <dbReference type="ARBA" id="ARBA00022556"/>
    </source>
</evidence>
<keyword evidence="14" id="KW-0812">Transmembrane</keyword>
<gene>
    <name evidence="13 15" type="primary">lpxK</name>
    <name evidence="15" type="ORF">RCZ15_15220</name>
    <name evidence="16" type="ORF">RCZ16_19360</name>
</gene>
<evidence type="ECO:0000313" key="17">
    <source>
        <dbReference type="Proteomes" id="UP001207736"/>
    </source>
</evidence>
<dbReference type="EC" id="2.7.1.130" evidence="3 13"/>
<dbReference type="AlphaFoldDB" id="A0AAV5AT77"/>
<dbReference type="EMBL" id="BQKA01000030">
    <property type="protein sequence ID" value="GJM50549.1"/>
    <property type="molecule type" value="Genomic_DNA"/>
</dbReference>
<evidence type="ECO:0000256" key="2">
    <source>
        <dbReference type="ARBA" id="ARBA00004870"/>
    </source>
</evidence>
<dbReference type="GO" id="GO:0009245">
    <property type="term" value="P:lipid A biosynthetic process"/>
    <property type="evidence" value="ECO:0007669"/>
    <property type="project" value="UniProtKB-UniRule"/>
</dbReference>
<feature type="binding site" evidence="13">
    <location>
        <begin position="47"/>
        <end position="54"/>
    </location>
    <ligand>
        <name>ATP</name>
        <dbReference type="ChEBI" id="CHEBI:30616"/>
    </ligand>
</feature>
<keyword evidence="14" id="KW-1133">Transmembrane helix</keyword>
<keyword evidence="7 13" id="KW-0808">Transferase</keyword>
<dbReference type="NCBIfam" id="TIGR00682">
    <property type="entry name" value="lpxK"/>
    <property type="match status" value="1"/>
</dbReference>
<dbReference type="HAMAP" id="MF_00409">
    <property type="entry name" value="LpxK"/>
    <property type="match status" value="1"/>
</dbReference>
<dbReference type="GO" id="GO:0005886">
    <property type="term" value="C:plasma membrane"/>
    <property type="evidence" value="ECO:0007669"/>
    <property type="project" value="TreeGrafter"/>
</dbReference>
<evidence type="ECO:0000256" key="9">
    <source>
        <dbReference type="ARBA" id="ARBA00022777"/>
    </source>
</evidence>
<dbReference type="RefSeq" id="WP_264845658.1">
    <property type="nucleotide sequence ID" value="NZ_BPMA01000014.1"/>
</dbReference>
<comment type="catalytic activity">
    <reaction evidence="13">
        <text>a lipid A disaccharide + ATP = a lipid IVA + ADP + H(+)</text>
        <dbReference type="Rhea" id="RHEA:67840"/>
        <dbReference type="ChEBI" id="CHEBI:15378"/>
        <dbReference type="ChEBI" id="CHEBI:30616"/>
        <dbReference type="ChEBI" id="CHEBI:176343"/>
        <dbReference type="ChEBI" id="CHEBI:176425"/>
        <dbReference type="ChEBI" id="CHEBI:456216"/>
        <dbReference type="EC" id="2.7.1.130"/>
    </reaction>
</comment>
<dbReference type="SUPFAM" id="SSF52540">
    <property type="entry name" value="P-loop containing nucleoside triphosphate hydrolases"/>
    <property type="match status" value="1"/>
</dbReference>
<evidence type="ECO:0000313" key="16">
    <source>
        <dbReference type="EMBL" id="GJM53620.1"/>
    </source>
</evidence>
<dbReference type="Proteomes" id="UP001208692">
    <property type="component" value="Unassembled WGS sequence"/>
</dbReference>
<keyword evidence="18" id="KW-1185">Reference proteome</keyword>
<evidence type="ECO:0000256" key="8">
    <source>
        <dbReference type="ARBA" id="ARBA00022741"/>
    </source>
</evidence>
<proteinExistence type="inferred from homology"/>
<organism evidence="15 17">
    <name type="scientific">Capnocytophaga catalasegens</name>
    <dbReference type="NCBI Taxonomy" id="1004260"/>
    <lineage>
        <taxon>Bacteria</taxon>
        <taxon>Pseudomonadati</taxon>
        <taxon>Bacteroidota</taxon>
        <taxon>Flavobacteriia</taxon>
        <taxon>Flavobacteriales</taxon>
        <taxon>Flavobacteriaceae</taxon>
        <taxon>Capnocytophaga</taxon>
    </lineage>
</organism>
<sequence>MKIIRYLLLPFTLVYAGVIYLRHWLYDIGFFSSKKYDFPIICVGNLSVGGTGKTPMTEYLIRLLTPSYKIAILSRGYKRKTKGLIIADAQSTARTLGDEPFQYHKKFPEILVAVDEKRIRGTEYLLQKYPELQTIILDDAFQHRAIRAGFSLLLTAYDDLYIDDFLLPTGNLRDIIHRVSQADCIIVTKCPTQLSEADKKQILYRIKPKNRQAVYFTGIKYSEKICSETEQKDLLEWIQKPFTLITGIANPKPLTDYLTGLGAEYKLVSFSDHHHFSPEEIASLQKESRILTTEKDYVRLYKEIPSIFYLSIETYFIFDEEKRSFNQVIMGFIEKN</sequence>
<evidence type="ECO:0000256" key="10">
    <source>
        <dbReference type="ARBA" id="ARBA00022840"/>
    </source>
</evidence>
<evidence type="ECO:0000256" key="3">
    <source>
        <dbReference type="ARBA" id="ARBA00012071"/>
    </source>
</evidence>
<evidence type="ECO:0000256" key="7">
    <source>
        <dbReference type="ARBA" id="ARBA00022679"/>
    </source>
</evidence>
<comment type="pathway">
    <text evidence="2 13">Glycolipid biosynthesis; lipid IV(A) biosynthesis; lipid IV(A) from (3R)-3-hydroxytetradecanoyl-[acyl-carrier-protein] and UDP-N-acetyl-alpha-D-glucosamine: step 6/6.</text>
</comment>
<comment type="function">
    <text evidence="1 13">Transfers the gamma-phosphate of ATP to the 4'-position of a tetraacyldisaccharide 1-phosphate intermediate (termed DS-1-P) to form tetraacyldisaccharide 1,4'-bis-phosphate (lipid IVA).</text>
</comment>
<keyword evidence="5 13" id="KW-0444">Lipid biosynthesis</keyword>